<feature type="transmembrane region" description="Helical" evidence="7">
    <location>
        <begin position="234"/>
        <end position="266"/>
    </location>
</feature>
<evidence type="ECO:0000256" key="7">
    <source>
        <dbReference type="HAMAP-Rule" id="MF_00672"/>
    </source>
</evidence>
<dbReference type="NCBIfam" id="TIGR00765">
    <property type="entry name" value="yihY_not_rbn"/>
    <property type="match status" value="1"/>
</dbReference>
<dbReference type="RefSeq" id="WP_003117099.1">
    <property type="nucleotide sequence ID" value="NZ_AP014651.1"/>
</dbReference>
<organism evidence="10 13">
    <name type="scientific">Pseudomonas aeruginosa</name>
    <dbReference type="NCBI Taxonomy" id="287"/>
    <lineage>
        <taxon>Bacteria</taxon>
        <taxon>Pseudomonadati</taxon>
        <taxon>Pseudomonadota</taxon>
        <taxon>Gammaproteobacteria</taxon>
        <taxon>Pseudomonadales</taxon>
        <taxon>Pseudomonadaceae</taxon>
        <taxon>Pseudomonas</taxon>
    </lineage>
</organism>
<evidence type="ECO:0000256" key="1">
    <source>
        <dbReference type="ARBA" id="ARBA00004651"/>
    </source>
</evidence>
<feature type="transmembrane region" description="Helical" evidence="7">
    <location>
        <begin position="28"/>
        <end position="53"/>
    </location>
</feature>
<dbReference type="EMBL" id="CVVU01000044">
    <property type="protein sequence ID" value="CRO21637.1"/>
    <property type="molecule type" value="Genomic_DNA"/>
</dbReference>
<reference evidence="9" key="6">
    <citation type="submission" date="2020-01" db="EMBL/GenBank/DDBJ databases">
        <title>Bacteria Cultured from War Wounds Associated with the Conflict in Eastern Ukraine.</title>
        <authorList>
            <person name="Snesrud E."/>
            <person name="Galac M.R."/>
            <person name="Mc Gann P."/>
            <person name="Valentine K."/>
            <person name="Viacheslav K."/>
        </authorList>
    </citation>
    <scope>NUCLEOTIDE SEQUENCE</scope>
    <source>
        <strain evidence="9">VNMU148</strain>
    </source>
</reference>
<dbReference type="Proteomes" id="UP000284767">
    <property type="component" value="Unassembled WGS sequence"/>
</dbReference>
<accession>A0A0C7D4C0</accession>
<dbReference type="PANTHER" id="PTHR30213:SF0">
    <property type="entry name" value="UPF0761 MEMBRANE PROTEIN YIHY"/>
    <property type="match status" value="1"/>
</dbReference>
<dbReference type="Pfam" id="PF03631">
    <property type="entry name" value="Virul_fac_BrkB"/>
    <property type="match status" value="1"/>
</dbReference>
<evidence type="ECO:0000256" key="2">
    <source>
        <dbReference type="ARBA" id="ARBA00022475"/>
    </source>
</evidence>
<comment type="subcellular location">
    <subcellularLocation>
        <location evidence="1 7">Cell membrane</location>
        <topology evidence="1 7">Multi-pass membrane protein</topology>
    </subcellularLocation>
</comment>
<dbReference type="InterPro" id="IPR023679">
    <property type="entry name" value="UPF0761_bac"/>
</dbReference>
<reference evidence="11 14" key="3">
    <citation type="submission" date="2017-08" db="EMBL/GenBank/DDBJ databases">
        <authorList>
            <person name="Feschi L."/>
            <person name="Jeukens J."/>
            <person name="Emond-Rheault J.-G."/>
            <person name="Kukavica-Ibrulj I."/>
            <person name="Boyle B."/>
            <person name="Levesque R.C."/>
        </authorList>
    </citation>
    <scope>NUCLEOTIDE SEQUENCE [LARGE SCALE GENOMIC DNA]</scope>
    <source>
        <strain evidence="11 14">PA-W36</strain>
    </source>
</reference>
<evidence type="ECO:0000313" key="9">
    <source>
        <dbReference type="EMBL" id="MZZ16393.1"/>
    </source>
</evidence>
<evidence type="ECO:0000313" key="13">
    <source>
        <dbReference type="Proteomes" id="UP000270834"/>
    </source>
</evidence>
<dbReference type="Proteomes" id="UP000270834">
    <property type="component" value="Unassembled WGS sequence"/>
</dbReference>
<evidence type="ECO:0000256" key="6">
    <source>
        <dbReference type="ARBA" id="ARBA00023136"/>
    </source>
</evidence>
<evidence type="ECO:0000256" key="5">
    <source>
        <dbReference type="ARBA" id="ARBA00022989"/>
    </source>
</evidence>
<protein>
    <recommendedName>
        <fullName evidence="7">UPF0761 membrane protein ALP65_00791</fullName>
    </recommendedName>
</protein>
<dbReference type="EMBL" id="RBSQ01001235">
    <property type="protein sequence ID" value="RMS46450.1"/>
    <property type="molecule type" value="Genomic_DNA"/>
</dbReference>
<dbReference type="GO" id="GO:0005886">
    <property type="term" value="C:plasma membrane"/>
    <property type="evidence" value="ECO:0007669"/>
    <property type="project" value="UniProtKB-SubCell"/>
</dbReference>
<dbReference type="Proteomes" id="UP000045039">
    <property type="component" value="Unassembled WGS sequence"/>
</dbReference>
<feature type="transmembrane region" description="Helical" evidence="7">
    <location>
        <begin position="176"/>
        <end position="194"/>
    </location>
</feature>
<accession>A0A1S1C4X3</accession>
<reference evidence="12" key="1">
    <citation type="submission" date="2015-06" db="EMBL/GenBank/DDBJ databases">
        <authorList>
            <person name="Radhakrishnan Rajesh"/>
            <person name="Underwood Anthony"/>
            <person name="Al-Shahib Ali"/>
        </authorList>
    </citation>
    <scope>NUCLEOTIDE SEQUENCE [LARGE SCALE GENOMIC DNA]</scope>
    <source>
        <strain evidence="12">P19_London_7_VIM_2_05_10</strain>
    </source>
</reference>
<keyword evidence="6 7" id="KW-0472">Membrane</keyword>
<evidence type="ECO:0000313" key="10">
    <source>
        <dbReference type="EMBL" id="RMS46450.1"/>
    </source>
</evidence>
<dbReference type="InterPro" id="IPR017039">
    <property type="entry name" value="Virul_fac_BrkB"/>
</dbReference>
<keyword evidence="4 7" id="KW-0812">Transmembrane</keyword>
<dbReference type="AlphaFoldDB" id="A0A0C7D4C0"/>
<evidence type="ECO:0000256" key="4">
    <source>
        <dbReference type="ARBA" id="ARBA00022692"/>
    </source>
</evidence>
<dbReference type="EMBL" id="WXZT01000026">
    <property type="protein sequence ID" value="MZZ16393.1"/>
    <property type="molecule type" value="Genomic_DNA"/>
</dbReference>
<evidence type="ECO:0000313" key="14">
    <source>
        <dbReference type="Proteomes" id="UP000284767"/>
    </source>
</evidence>
<evidence type="ECO:0000313" key="12">
    <source>
        <dbReference type="Proteomes" id="UP000045039"/>
    </source>
</evidence>
<comment type="caution">
    <text evidence="10">The sequence shown here is derived from an EMBL/GenBank/DDBJ whole genome shotgun (WGS) entry which is preliminary data.</text>
</comment>
<reference evidence="8" key="2">
    <citation type="submission" date="2015-06" db="EMBL/GenBank/DDBJ databases">
        <authorList>
            <person name="Radhakrishnan R."/>
            <person name="Underwood A."/>
            <person name="Al-Shahib A."/>
        </authorList>
    </citation>
    <scope>NUCLEOTIDE SEQUENCE</scope>
    <source>
        <strain evidence="8">P19_London_7_VIM_2_05_10</strain>
    </source>
</reference>
<keyword evidence="5 7" id="KW-1133">Transmembrane helix</keyword>
<feature type="transmembrane region" description="Helical" evidence="7">
    <location>
        <begin position="133"/>
        <end position="156"/>
    </location>
</feature>
<evidence type="ECO:0000313" key="8">
    <source>
        <dbReference type="EMBL" id="CRO21637.1"/>
    </source>
</evidence>
<comment type="similarity">
    <text evidence="7">Belongs to the UPF0761 family.</text>
</comment>
<evidence type="ECO:0000256" key="3">
    <source>
        <dbReference type="ARBA" id="ARBA00022519"/>
    </source>
</evidence>
<keyword evidence="2 7" id="KW-1003">Cell membrane</keyword>
<name>A0A0C7D4C0_PSEAI</name>
<proteinExistence type="inferred from homology"/>
<gene>
    <name evidence="10" type="ORF">ALP65_00791</name>
    <name evidence="9" type="ORF">GUL26_29430</name>
    <name evidence="11" type="ORF">IPC1295_27755</name>
    <name evidence="8" type="ORF">PAERUG_P19_London_7_VIM_2_05_10_01098</name>
</gene>
<feature type="transmembrane region" description="Helical" evidence="7">
    <location>
        <begin position="92"/>
        <end position="112"/>
    </location>
</feature>
<keyword evidence="3" id="KW-0997">Cell inner membrane</keyword>
<dbReference type="Proteomes" id="UP000644192">
    <property type="component" value="Unassembled WGS sequence"/>
</dbReference>
<reference evidence="11 14" key="5">
    <citation type="submission" date="2019-01" db="EMBL/GenBank/DDBJ databases">
        <title>The Pseudomonas aeruginosa pan-genome provides new insights on its population structure, horizontal gene transfer and pathogenicity.</title>
        <authorList>
            <person name="Freschi L."/>
            <person name="Vincent A.T."/>
            <person name="Jeukens J."/>
            <person name="Emond-Rheault J.-G."/>
            <person name="Kukavica-Ibrulj I."/>
            <person name="Dupont M.-J."/>
            <person name="Charette S.J."/>
            <person name="Boyle B."/>
            <person name="Levesque R.C."/>
        </authorList>
    </citation>
    <scope>NUCLEOTIDE SEQUENCE [LARGE SCALE GENOMIC DNA]</scope>
    <source>
        <strain evidence="11 14">PA-W36</strain>
    </source>
</reference>
<dbReference type="HAMAP" id="MF_00672">
    <property type="entry name" value="UPF0761"/>
    <property type="match status" value="1"/>
</dbReference>
<reference evidence="10 13" key="4">
    <citation type="submission" date="2018-08" db="EMBL/GenBank/DDBJ databases">
        <title>Recombination of ecologically and evolutionarily significant loci maintains genetic cohesion in the Pseudomonas syringae species complex.</title>
        <authorList>
            <person name="Dillon M."/>
            <person name="Thakur S."/>
            <person name="Almeida R.N.D."/>
            <person name="Weir B.S."/>
            <person name="Guttman D.S."/>
        </authorList>
    </citation>
    <scope>NUCLEOTIDE SEQUENCE [LARGE SCALE GENOMIC DNA]</scope>
    <source>
        <strain evidence="10 13">ICMP 7846</strain>
    </source>
</reference>
<dbReference type="PANTHER" id="PTHR30213">
    <property type="entry name" value="INNER MEMBRANE PROTEIN YHJD"/>
    <property type="match status" value="1"/>
</dbReference>
<evidence type="ECO:0000313" key="11">
    <source>
        <dbReference type="EMBL" id="RPM06622.1"/>
    </source>
</evidence>
<feature type="transmembrane region" description="Helical" evidence="7">
    <location>
        <begin position="206"/>
        <end position="228"/>
    </location>
</feature>
<sequence>MREHFNDGVEFARFLAHRFVTDKAPNSAAALTYTTLFAVVPMMTVMFSMLSLIPAFHGMGESIQTFIFRNFVPSAGEAVETYLKSFTTQARHLTWVGVVFLAVTAFTMLVTIEKAFNEIWRVRQPRRGVGRFLLYWAILSLGPLLLGAGFAVTTYITSLSLLHGPDALPGAETLLGLMPLAFSVAAFTLLYSAVPNARVPVRHALMGGVFTAVLFEAAKTLFGLYVSLFPGYQLIYGAFATVPIFLLWIYLSWMIVLFGAVLVCNLSSSRLWRRRSLPKLIVLLGVLRVFHQRQQLGQSLRLTHLHRAGWLLPEDEWEELLDFLEKEQFVCRAGGGEWVLCRDLGAYSLHRLLNRCPWPMPSRERMPANLDEAWYPPFQQAMERLQVEQEALFGESLAHWLADGTSGAKVT</sequence>
<dbReference type="EMBL" id="NSNE01000022">
    <property type="protein sequence ID" value="RPM06622.1"/>
    <property type="molecule type" value="Genomic_DNA"/>
</dbReference>